<comment type="caution">
    <text evidence="2">The sequence shown here is derived from an EMBL/GenBank/DDBJ whole genome shotgun (WGS) entry which is preliminary data.</text>
</comment>
<keyword evidence="3" id="KW-1185">Reference proteome</keyword>
<organism evidence="2 3">
    <name type="scientific">Ambispora gerdemannii</name>
    <dbReference type="NCBI Taxonomy" id="144530"/>
    <lineage>
        <taxon>Eukaryota</taxon>
        <taxon>Fungi</taxon>
        <taxon>Fungi incertae sedis</taxon>
        <taxon>Mucoromycota</taxon>
        <taxon>Glomeromycotina</taxon>
        <taxon>Glomeromycetes</taxon>
        <taxon>Archaeosporales</taxon>
        <taxon>Ambisporaceae</taxon>
        <taxon>Ambispora</taxon>
    </lineage>
</organism>
<dbReference type="GO" id="GO:0005634">
    <property type="term" value="C:nucleus"/>
    <property type="evidence" value="ECO:0007669"/>
    <property type="project" value="TreeGrafter"/>
</dbReference>
<feature type="region of interest" description="Disordered" evidence="1">
    <location>
        <begin position="377"/>
        <end position="396"/>
    </location>
</feature>
<dbReference type="EMBL" id="CAJVPL010000034">
    <property type="protein sequence ID" value="CAG8436582.1"/>
    <property type="molecule type" value="Genomic_DNA"/>
</dbReference>
<protein>
    <submittedName>
        <fullName evidence="2">6220_t:CDS:1</fullName>
    </submittedName>
</protein>
<sequence length="396" mass="43932">MSLVADYDSDSGSEREEASISEQTQKTLEPSTSEKKNTLCSTLPPPKNRVTATITSVNTTSSKNKKRAEGPVKIFVDLPNPSEKDNLDSDSGDEEREAKRLKFGTSGRSGLFSLLPAPTRPISSKVDKNNNKSEESSVKTVKTTSFVPHTLSRQKSATAAKPTKDKNDESSQNDEEISFFPLGPEISNIVENKYESISSTIISTNPIIGENDDNYNVSSTSSIPMMTGEESPTDHTSIQTINNNEQYYYGDQWTEDNSYMYTASASYGAGVSGVDDSWQLQQQQEESEIALNEEIIAKLGGRRNKKEREAGAIQIKEIDARDQLGDDAWHSQMAQLTKPGQVSSGAYSHLKPSKGQKRKHNLMYLVHQATVMENELKEQYANNRKTKRETQAKYGF</sequence>
<feature type="region of interest" description="Disordered" evidence="1">
    <location>
        <begin position="1"/>
        <end position="180"/>
    </location>
</feature>
<dbReference type="InterPro" id="IPR018800">
    <property type="entry name" value="PRCC"/>
</dbReference>
<reference evidence="2" key="1">
    <citation type="submission" date="2021-06" db="EMBL/GenBank/DDBJ databases">
        <authorList>
            <person name="Kallberg Y."/>
            <person name="Tangrot J."/>
            <person name="Rosling A."/>
        </authorList>
    </citation>
    <scope>NUCLEOTIDE SEQUENCE</scope>
    <source>
        <strain evidence="2">MT106</strain>
    </source>
</reference>
<gene>
    <name evidence="2" type="ORF">AGERDE_LOCUS675</name>
</gene>
<dbReference type="Proteomes" id="UP000789831">
    <property type="component" value="Unassembled WGS sequence"/>
</dbReference>
<proteinExistence type="predicted"/>
<evidence type="ECO:0000313" key="2">
    <source>
        <dbReference type="EMBL" id="CAG8436582.1"/>
    </source>
</evidence>
<accession>A0A9N8YJJ6</accession>
<dbReference type="PANTHER" id="PTHR13621:SF2">
    <property type="entry name" value="PROLINE-RICH PROTEIN PRCC"/>
    <property type="match status" value="1"/>
</dbReference>
<evidence type="ECO:0000256" key="1">
    <source>
        <dbReference type="SAM" id="MobiDB-lite"/>
    </source>
</evidence>
<name>A0A9N8YJJ6_9GLOM</name>
<feature type="compositionally biased region" description="Basic and acidic residues" evidence="1">
    <location>
        <begin position="125"/>
        <end position="137"/>
    </location>
</feature>
<evidence type="ECO:0000313" key="3">
    <source>
        <dbReference type="Proteomes" id="UP000789831"/>
    </source>
</evidence>
<feature type="compositionally biased region" description="Polar residues" evidence="1">
    <location>
        <begin position="20"/>
        <end position="31"/>
    </location>
</feature>
<dbReference type="Pfam" id="PF10253">
    <property type="entry name" value="PRCC"/>
    <property type="match status" value="1"/>
</dbReference>
<dbReference type="AlphaFoldDB" id="A0A9N8YJJ6"/>
<feature type="compositionally biased region" description="Polar residues" evidence="1">
    <location>
        <begin position="50"/>
        <end position="62"/>
    </location>
</feature>
<dbReference type="PANTHER" id="PTHR13621">
    <property type="entry name" value="PROLINE-RICH PROTEIN PRCC"/>
    <property type="match status" value="1"/>
</dbReference>
<feature type="region of interest" description="Disordered" evidence="1">
    <location>
        <begin position="340"/>
        <end position="359"/>
    </location>
</feature>
<feature type="compositionally biased region" description="Polar residues" evidence="1">
    <location>
        <begin position="138"/>
        <end position="157"/>
    </location>
</feature>
<dbReference type="OrthoDB" id="206969at2759"/>